<keyword evidence="3" id="KW-0808">Transferase</keyword>
<dbReference type="Gene3D" id="3.40.1280.10">
    <property type="match status" value="1"/>
</dbReference>
<evidence type="ECO:0000256" key="1">
    <source>
        <dbReference type="ARBA" id="ARBA00007228"/>
    </source>
</evidence>
<keyword evidence="4" id="KW-0949">S-adenosyl-L-methionine</keyword>
<gene>
    <name evidence="13" type="ORF">JTE90_008393</name>
</gene>
<evidence type="ECO:0000256" key="4">
    <source>
        <dbReference type="ARBA" id="ARBA00022691"/>
    </source>
</evidence>
<reference evidence="13 14" key="1">
    <citation type="journal article" date="2022" name="Nat. Ecol. Evol.">
        <title>A masculinizing supergene underlies an exaggerated male reproductive morph in a spider.</title>
        <authorList>
            <person name="Hendrickx F."/>
            <person name="De Corte Z."/>
            <person name="Sonet G."/>
            <person name="Van Belleghem S.M."/>
            <person name="Kostlbacher S."/>
            <person name="Vangestel C."/>
        </authorList>
    </citation>
    <scope>NUCLEOTIDE SEQUENCE [LARGE SCALE GENOMIC DNA]</scope>
    <source>
        <strain evidence="13">W744_W776</strain>
    </source>
</reference>
<dbReference type="InterPro" id="IPR045330">
    <property type="entry name" value="TRM3/TARBP1"/>
</dbReference>
<evidence type="ECO:0000256" key="7">
    <source>
        <dbReference type="ARBA" id="ARBA00093266"/>
    </source>
</evidence>
<keyword evidence="6" id="KW-0007">Acetylation</keyword>
<evidence type="ECO:0000256" key="2">
    <source>
        <dbReference type="ARBA" id="ARBA00022603"/>
    </source>
</evidence>
<keyword evidence="14" id="KW-1185">Reference proteome</keyword>
<keyword evidence="2" id="KW-0489">Methyltransferase</keyword>
<evidence type="ECO:0000256" key="10">
    <source>
        <dbReference type="ARBA" id="ARBA00093636"/>
    </source>
</evidence>
<organism evidence="13 14">
    <name type="scientific">Oedothorax gibbosus</name>
    <dbReference type="NCBI Taxonomy" id="931172"/>
    <lineage>
        <taxon>Eukaryota</taxon>
        <taxon>Metazoa</taxon>
        <taxon>Ecdysozoa</taxon>
        <taxon>Arthropoda</taxon>
        <taxon>Chelicerata</taxon>
        <taxon>Arachnida</taxon>
        <taxon>Araneae</taxon>
        <taxon>Araneomorphae</taxon>
        <taxon>Entelegynae</taxon>
        <taxon>Araneoidea</taxon>
        <taxon>Linyphiidae</taxon>
        <taxon>Erigoninae</taxon>
        <taxon>Oedothorax</taxon>
    </lineage>
</organism>
<dbReference type="AlphaFoldDB" id="A0AAV6V567"/>
<evidence type="ECO:0000256" key="5">
    <source>
        <dbReference type="ARBA" id="ARBA00022884"/>
    </source>
</evidence>
<dbReference type="GO" id="GO:0003723">
    <property type="term" value="F:RNA binding"/>
    <property type="evidence" value="ECO:0007669"/>
    <property type="project" value="UniProtKB-KW"/>
</dbReference>
<proteinExistence type="inferred from homology"/>
<dbReference type="EMBL" id="JAFNEN010000167">
    <property type="protein sequence ID" value="KAG8191079.1"/>
    <property type="molecule type" value="Genomic_DNA"/>
</dbReference>
<dbReference type="InterPro" id="IPR044748">
    <property type="entry name" value="Trm3/TARBP1_C"/>
</dbReference>
<evidence type="ECO:0000256" key="9">
    <source>
        <dbReference type="ARBA" id="ARBA00093594"/>
    </source>
</evidence>
<dbReference type="Proteomes" id="UP000827092">
    <property type="component" value="Unassembled WGS sequence"/>
</dbReference>
<dbReference type="EC" id="2.1.1.34" evidence="9"/>
<dbReference type="GO" id="GO:0141100">
    <property type="term" value="F:tRNA (guanine(18)-2'-O)-methyltransferase activity"/>
    <property type="evidence" value="ECO:0007669"/>
    <property type="project" value="UniProtKB-EC"/>
</dbReference>
<comment type="function">
    <text evidence="8">S-adenosyl-L-methionine-dependent 2'-O-ribose methyltransferase that catalyzes the formation of 2'-O-methylguanosine at position 18 (Gm18) in a subset of tRNA. Selectively mediates Gm18 methylation of tRNAGln-TTG/CTG and tRNASer-TGA/GCT. Gm18 modification can enhance the stability of modified tRNAs.</text>
</comment>
<dbReference type="Pfam" id="PF00588">
    <property type="entry name" value="SpoU_methylase"/>
    <property type="match status" value="1"/>
</dbReference>
<protein>
    <recommendedName>
        <fullName evidence="10">tRNA (guanosine(18)-2'-O)-methyltransferase TARBP1</fullName>
        <ecNumber evidence="9">2.1.1.34</ecNumber>
    </recommendedName>
    <alternativeName>
        <fullName evidence="11">TAR RNA-binding protein 1</fullName>
    </alternativeName>
</protein>
<dbReference type="CDD" id="cd18091">
    <property type="entry name" value="SpoU-like_TRM3-like"/>
    <property type="match status" value="1"/>
</dbReference>
<dbReference type="PANTHER" id="PTHR12029:SF11">
    <property type="entry name" value="METHYLTRANSFERASE TARBP1-RELATED"/>
    <property type="match status" value="1"/>
</dbReference>
<comment type="caution">
    <text evidence="13">The sequence shown here is derived from an EMBL/GenBank/DDBJ whole genome shotgun (WGS) entry which is preliminary data.</text>
</comment>
<name>A0AAV6V567_9ARAC</name>
<evidence type="ECO:0000256" key="11">
    <source>
        <dbReference type="ARBA" id="ARBA00093656"/>
    </source>
</evidence>
<dbReference type="SUPFAM" id="SSF75217">
    <property type="entry name" value="alpha/beta knot"/>
    <property type="match status" value="1"/>
</dbReference>
<dbReference type="InterPro" id="IPR001537">
    <property type="entry name" value="SpoU_MeTrfase"/>
</dbReference>
<dbReference type="PANTHER" id="PTHR12029">
    <property type="entry name" value="RNA METHYLTRANSFERASE"/>
    <property type="match status" value="1"/>
</dbReference>
<dbReference type="FunFam" id="3.40.1280.10:FF:000010">
    <property type="entry name" value="probable methyltransferase TARBP1"/>
    <property type="match status" value="1"/>
</dbReference>
<comment type="similarity">
    <text evidence="1">Belongs to the class IV-like SAM-binding methyltransferase superfamily. RNA methyltransferase TrmH family.</text>
</comment>
<evidence type="ECO:0000313" key="14">
    <source>
        <dbReference type="Proteomes" id="UP000827092"/>
    </source>
</evidence>
<sequence length="1243" mass="143636">MFLAWVAQVETSNVELVAAQSKFSNFRKDLRIWNDVITMFESLEEKQIHVIKPVLPKFTRILQLATKDSTNLLETVDYPVSCILTALVSRMLKHETKFVVKWILTTVLTLDLKEYSFNKYDDWLWLKNLFQALNDQSLYSRNNEQDNYALFLSSEKILVFLKNYISGLESLEKKVCFMKNLLSTIASQSWCHVALLHTVYALTELEGIPSWNQDSLKYIRKIVLDSQRSQEPVFRTALEYYLFECCSLFLDWSAVKYRDIADLLTIFKSTAVLRHSKPWNTFATRFEEHIGLSDPAISEGAEFCIQSVNAIQDNVSEHSGVDIKELELEKVARMVLMLADVNVISPSCTVRDSDNLNWHLLLKPVIDTLQMASKRPYMNKKNFLSCVKLISLLIKESNGCKESEKDLHSHSILQCLQNCSEMFEFMFQMLFINTESSSYISQNNIIFEAFYLLASEPRLNSLFSNMVSILIKKVEDLLEDAFYRRYLLFPLWKMLNIIVTNATSVSLEKEFHDFNMQKFKVISKVTHDSLLWECLTQPTGLDRIEKEQWLQFSYNAVRYFWEVSSFDSSELSTVALPLAEEAKKMFDKGPKLAVPYVIHSLKYLVPKLGSLDVNAMSELLEASWSACLELHGNEAFRPALNAFIEVIFQTEMLKNVFFDILYKYISRLEELSENTIGLFYNVMKKFCGSFTVADLITSKFDCIPIFVRALTFGPTHQKAHKIMEETLIYLIERDNDFSNSLICCENNKPSRYVRIIVTSYLLKNLYRTKEEFSYEIVNQLLKVDIDDNGKQSSHFSNSFSHRIRNRAWQGILLIQQCIKNENLNEQLLLKTLDTLGTENQQPSIRYLQEWVIFNIVQLHNNLLNKYVSLFEQSLENRPSYIISVLSVTNLLILHNVLVKESDILRCFKLLTVLCMAQNFTVRLYAQMALTNLFSLCQQEKLGSVILQYQFVLQLIEMQKSLAGQGNFFKNVIKLSNDFYFSAFKPNTHFTLETIFYELPRITNLTPDEWIKPSLFQDNFEIPVFNPNEDLKKSVPTSWAFKSTTEAPSAEETSMDYNFQKKIIPIKDMLNDHEGLNLVDDPEKRVCKDGLIVVASLIDRIPNLGGLCRTCEVFAVSQFVIGSMRYVDDKQFQTLAVSADKWVPIKEVKPHQLKDYLISMKEKGYTLIGAEQTEDSCTLSEYNFPKKSVLLLGHEKEGLSVDLIQLLDVCVEIPQQGVVRSLNVHVSGAILIWEYARQHIKPSQ</sequence>
<keyword evidence="5" id="KW-0694">RNA-binding</keyword>
<evidence type="ECO:0000256" key="3">
    <source>
        <dbReference type="ARBA" id="ARBA00022679"/>
    </source>
</evidence>
<evidence type="ECO:0000313" key="13">
    <source>
        <dbReference type="EMBL" id="KAG8191079.1"/>
    </source>
</evidence>
<comment type="catalytic activity">
    <reaction evidence="7">
        <text>guanosine(18) in tRNA + S-adenosyl-L-methionine = 2'-O-methylguanosine(18) in tRNA + S-adenosyl-L-homocysteine + H(+)</text>
        <dbReference type="Rhea" id="RHEA:20077"/>
        <dbReference type="Rhea" id="RHEA-COMP:10190"/>
        <dbReference type="Rhea" id="RHEA-COMP:10192"/>
        <dbReference type="ChEBI" id="CHEBI:15378"/>
        <dbReference type="ChEBI" id="CHEBI:57856"/>
        <dbReference type="ChEBI" id="CHEBI:59789"/>
        <dbReference type="ChEBI" id="CHEBI:74269"/>
        <dbReference type="ChEBI" id="CHEBI:74445"/>
        <dbReference type="EC" id="2.1.1.34"/>
    </reaction>
    <physiologicalReaction direction="left-to-right" evidence="7">
        <dbReference type="Rhea" id="RHEA:20078"/>
    </physiologicalReaction>
</comment>
<dbReference type="InterPro" id="IPR029026">
    <property type="entry name" value="tRNA_m1G_MTases_N"/>
</dbReference>
<dbReference type="GO" id="GO:0030488">
    <property type="term" value="P:tRNA methylation"/>
    <property type="evidence" value="ECO:0007669"/>
    <property type="project" value="InterPro"/>
</dbReference>
<evidence type="ECO:0000256" key="8">
    <source>
        <dbReference type="ARBA" id="ARBA00093361"/>
    </source>
</evidence>
<dbReference type="InterPro" id="IPR029028">
    <property type="entry name" value="Alpha/beta_knot_MTases"/>
</dbReference>
<accession>A0AAV6V567</accession>
<evidence type="ECO:0000256" key="6">
    <source>
        <dbReference type="ARBA" id="ARBA00022990"/>
    </source>
</evidence>
<feature type="domain" description="tRNA/rRNA methyltransferase SpoU type" evidence="12">
    <location>
        <begin position="1090"/>
        <end position="1231"/>
    </location>
</feature>
<evidence type="ECO:0000259" key="12">
    <source>
        <dbReference type="Pfam" id="PF00588"/>
    </source>
</evidence>